<reference evidence="3 4" key="1">
    <citation type="submission" date="2020-07" db="EMBL/GenBank/DDBJ databases">
        <title>Gai3-2, isolated from salt lake.</title>
        <authorList>
            <person name="Cui H."/>
            <person name="Shi X."/>
        </authorList>
    </citation>
    <scope>NUCLEOTIDE SEQUENCE [LARGE SCALE GENOMIC DNA]</scope>
    <source>
        <strain evidence="3 4">Gai3-2</strain>
    </source>
</reference>
<proteinExistence type="predicted"/>
<sequence>MRPWTPVLVALLVLSTVAPAAGATAPVGPASPPGSTTSSTASTDLANATVVDGADATAATREIRLDSTLELTPDRPGEIDVTLRFTVPEEVSSLSTTLSPSAEVVSTSGFSAGEGTNRYEWDERTEAPTLTYRIPANRTTETVRFAGDAGATNRTGVPRAGPAKSVDATGAQSAGYLFVDTGPWALVGTPNPGVQWRYRGDALSLNRTTTVAGEGAAGDRMAFLGSQKTHTRRANGQTFRLVVPKAADMAEDPETVLDSLADVSGSLRVGDRDETVFLIAAPAGPNWGVRGLQTGDADAWVGAEERLDTPQNAWIHEYVHMRQGFETTTSARWVVEGSADYYAALFTLRQERIGFSEFAADLARGHRDPYADAVLTEPGTWGTEHGAGAQYVKGSLVTGELDRRTRLATDGGGTFGSVLARLNARSEPVTSEMFLNAVEEVGGDGVADTADRYTQTSSVPEMWSQPDHDEAFGELPARVAFTPPDAAVVSGPYRNGTRAAPLSLATGETLTLRTAAENVGGATGEYLLTLRVDGEPAAEATGRLDPGERTNVSVSHTFEQPGTYTVSVAGRSYRVEVHEPADPSVVSVRANRTTVGTNETVRVTATVSNDAAVPAGGEVPVVVDGERVRTEAVRLAPNATRELSVLVRFSEPGEHRVSFDDEGTTVTVRGDGVVGTDVTMPGFGAATALGALGSVAVLGAVLSALSGRRRRDR</sequence>
<evidence type="ECO:0000256" key="2">
    <source>
        <dbReference type="SAM" id="Phobius"/>
    </source>
</evidence>
<feature type="transmembrane region" description="Helical" evidence="2">
    <location>
        <begin position="683"/>
        <end position="705"/>
    </location>
</feature>
<evidence type="ECO:0000313" key="4">
    <source>
        <dbReference type="Proteomes" id="UP000509750"/>
    </source>
</evidence>
<dbReference type="OrthoDB" id="271491at2157"/>
<dbReference type="GeneID" id="56029412"/>
<evidence type="ECO:0000256" key="1">
    <source>
        <dbReference type="SAM" id="MobiDB-lite"/>
    </source>
</evidence>
<dbReference type="KEGG" id="halg:HUG10_11225"/>
<dbReference type="RefSeq" id="WP_179169664.1">
    <property type="nucleotide sequence ID" value="NZ_CP058529.1"/>
</dbReference>
<dbReference type="Gene3D" id="2.60.40.10">
    <property type="entry name" value="Immunoglobulins"/>
    <property type="match status" value="2"/>
</dbReference>
<organism evidence="3 4">
    <name type="scientific">Halorarum halophilum</name>
    <dbReference type="NCBI Taxonomy" id="2743090"/>
    <lineage>
        <taxon>Archaea</taxon>
        <taxon>Methanobacteriati</taxon>
        <taxon>Methanobacteriota</taxon>
        <taxon>Stenosarchaea group</taxon>
        <taxon>Halobacteria</taxon>
        <taxon>Halobacteriales</taxon>
        <taxon>Haloferacaceae</taxon>
        <taxon>Halorarum</taxon>
    </lineage>
</organism>
<protein>
    <recommendedName>
        <fullName evidence="5">CARDB protein</fullName>
    </recommendedName>
</protein>
<keyword evidence="2" id="KW-1133">Transmembrane helix</keyword>
<gene>
    <name evidence="3" type="ORF">HUG10_11225</name>
</gene>
<keyword evidence="2" id="KW-0472">Membrane</keyword>
<dbReference type="AlphaFoldDB" id="A0A7D5GXY0"/>
<dbReference type="InterPro" id="IPR013783">
    <property type="entry name" value="Ig-like_fold"/>
</dbReference>
<dbReference type="Proteomes" id="UP000509750">
    <property type="component" value="Chromosome"/>
</dbReference>
<evidence type="ECO:0008006" key="5">
    <source>
        <dbReference type="Google" id="ProtNLM"/>
    </source>
</evidence>
<keyword evidence="4" id="KW-1185">Reference proteome</keyword>
<keyword evidence="2" id="KW-0812">Transmembrane</keyword>
<dbReference type="EMBL" id="CP058529">
    <property type="protein sequence ID" value="QLG28089.1"/>
    <property type="molecule type" value="Genomic_DNA"/>
</dbReference>
<accession>A0A7D5GXY0</accession>
<name>A0A7D5GXY0_9EURY</name>
<evidence type="ECO:0000313" key="3">
    <source>
        <dbReference type="EMBL" id="QLG28089.1"/>
    </source>
</evidence>
<feature type="region of interest" description="Disordered" evidence="1">
    <location>
        <begin position="23"/>
        <end position="44"/>
    </location>
</feature>